<gene>
    <name evidence="2" type="ORF">EB796_023494</name>
</gene>
<sequence length="88" mass="9242">MTSCDRKSSKPEIKIAEPRPACEGRDSVVTETSAASLKRHQSGKTTSSNTSSATDRKSLSRSGSVSAAQGVADDDDDSNSDLRLAVQI</sequence>
<evidence type="ECO:0000313" key="3">
    <source>
        <dbReference type="Proteomes" id="UP000593567"/>
    </source>
</evidence>
<dbReference type="EMBL" id="VXIV02003328">
    <property type="protein sequence ID" value="KAF6018201.1"/>
    <property type="molecule type" value="Genomic_DNA"/>
</dbReference>
<accession>A0A7J7IXR0</accession>
<proteinExistence type="predicted"/>
<keyword evidence="3" id="KW-1185">Reference proteome</keyword>
<organism evidence="2 3">
    <name type="scientific">Bugula neritina</name>
    <name type="common">Brown bryozoan</name>
    <name type="synonym">Sertularia neritina</name>
    <dbReference type="NCBI Taxonomy" id="10212"/>
    <lineage>
        <taxon>Eukaryota</taxon>
        <taxon>Metazoa</taxon>
        <taxon>Spiralia</taxon>
        <taxon>Lophotrochozoa</taxon>
        <taxon>Bryozoa</taxon>
        <taxon>Gymnolaemata</taxon>
        <taxon>Cheilostomatida</taxon>
        <taxon>Flustrina</taxon>
        <taxon>Buguloidea</taxon>
        <taxon>Bugulidae</taxon>
        <taxon>Bugula</taxon>
    </lineage>
</organism>
<reference evidence="2" key="1">
    <citation type="submission" date="2020-06" db="EMBL/GenBank/DDBJ databases">
        <title>Draft genome of Bugula neritina, a colonial animal packing powerful symbionts and potential medicines.</title>
        <authorList>
            <person name="Rayko M."/>
        </authorList>
    </citation>
    <scope>NUCLEOTIDE SEQUENCE [LARGE SCALE GENOMIC DNA]</scope>
    <source>
        <strain evidence="2">Kwan_BN1</strain>
    </source>
</reference>
<name>A0A7J7IXR0_BUGNE</name>
<comment type="caution">
    <text evidence="2">The sequence shown here is derived from an EMBL/GenBank/DDBJ whole genome shotgun (WGS) entry which is preliminary data.</text>
</comment>
<evidence type="ECO:0000256" key="1">
    <source>
        <dbReference type="SAM" id="MobiDB-lite"/>
    </source>
</evidence>
<feature type="compositionally biased region" description="Polar residues" evidence="1">
    <location>
        <begin position="43"/>
        <end position="53"/>
    </location>
</feature>
<evidence type="ECO:0000313" key="2">
    <source>
        <dbReference type="EMBL" id="KAF6018201.1"/>
    </source>
</evidence>
<dbReference type="AlphaFoldDB" id="A0A7J7IXR0"/>
<dbReference type="Proteomes" id="UP000593567">
    <property type="component" value="Unassembled WGS sequence"/>
</dbReference>
<protein>
    <submittedName>
        <fullName evidence="2">Uncharacterized protein</fullName>
    </submittedName>
</protein>
<feature type="compositionally biased region" description="Basic and acidic residues" evidence="1">
    <location>
        <begin position="1"/>
        <end position="28"/>
    </location>
</feature>
<feature type="region of interest" description="Disordered" evidence="1">
    <location>
        <begin position="1"/>
        <end position="88"/>
    </location>
</feature>